<reference evidence="5" key="1">
    <citation type="submission" date="2020-10" db="EMBL/GenBank/DDBJ databases">
        <title>Chromosome-scale genome assembly of the Allis shad, Alosa alosa.</title>
        <authorList>
            <person name="Margot Z."/>
            <person name="Christophe K."/>
            <person name="Cabau C."/>
            <person name="Louis A."/>
            <person name="Berthelot C."/>
            <person name="Parey E."/>
            <person name="Roest Crollius H."/>
            <person name="Montfort J."/>
            <person name="Robinson-Rechavi M."/>
            <person name="Bucao C."/>
            <person name="Bouchez O."/>
            <person name="Gislard M."/>
            <person name="Lluch J."/>
            <person name="Milhes M."/>
            <person name="Lampietro C."/>
            <person name="Lopez Roques C."/>
            <person name="Donnadieu C."/>
            <person name="Braasch I."/>
            <person name="Desvignes T."/>
            <person name="Postlethwait J."/>
            <person name="Bobe J."/>
            <person name="Guiguen Y."/>
        </authorList>
    </citation>
    <scope>NUCLEOTIDE SEQUENCE</scope>
    <source>
        <strain evidence="5">M-15738</strain>
        <tissue evidence="5">Blood</tissue>
    </source>
</reference>
<evidence type="ECO:0000256" key="1">
    <source>
        <dbReference type="ARBA" id="ARBA00022801"/>
    </source>
</evidence>
<dbReference type="GO" id="GO:0046475">
    <property type="term" value="P:glycerophospholipid catabolic process"/>
    <property type="evidence" value="ECO:0007669"/>
    <property type="project" value="TreeGrafter"/>
</dbReference>
<dbReference type="Gene3D" id="3.40.1090.10">
    <property type="entry name" value="Cytosolic phospholipase A2 catalytic domain"/>
    <property type="match status" value="1"/>
</dbReference>
<accession>A0AAV6GZ26</accession>
<dbReference type="SUPFAM" id="SSF52151">
    <property type="entry name" value="FabD/lysophospholipase-like"/>
    <property type="match status" value="1"/>
</dbReference>
<dbReference type="GO" id="GO:0005509">
    <property type="term" value="F:calcium ion binding"/>
    <property type="evidence" value="ECO:0007669"/>
    <property type="project" value="TreeGrafter"/>
</dbReference>
<dbReference type="AlphaFoldDB" id="A0AAV6GZ26"/>
<dbReference type="EMBL" id="JADWDJ010000007">
    <property type="protein sequence ID" value="KAG5278647.1"/>
    <property type="molecule type" value="Genomic_DNA"/>
</dbReference>
<gene>
    <name evidence="5" type="ORF">AALO_G00101230</name>
</gene>
<evidence type="ECO:0000313" key="5">
    <source>
        <dbReference type="EMBL" id="KAG5278647.1"/>
    </source>
</evidence>
<comment type="caution">
    <text evidence="5">The sequence shown here is derived from an EMBL/GenBank/DDBJ whole genome shotgun (WGS) entry which is preliminary data.</text>
</comment>
<protein>
    <recommendedName>
        <fullName evidence="4">PLA2c domain-containing protein</fullName>
    </recommendedName>
</protein>
<sequence length="254" mass="30148">MVKWSLVCKSLRNTDLEQETWRNMIDQERKKLVETIFDELIASIDKWGHDHSQVNGPAGDVWWVMRHVMLLFIGWKFGTVANFLYKFQDDVIPKDMIQEEQMHLIDAGLYLNSPYPSALRAARDIDLIISFDFSERKPFKTLRVASHYANINHHPFYNVQFYKKLDPKRPKSYYVFEESGKPTVIHIPLFNMDNCKNRPTIKTEKNEYSTFQSTYRDKTKIDHLANLSAENVKMNRENILSEIEKSVQRRKQRK</sequence>
<dbReference type="GO" id="GO:0005544">
    <property type="term" value="F:calcium-dependent phospholipid binding"/>
    <property type="evidence" value="ECO:0007669"/>
    <property type="project" value="TreeGrafter"/>
</dbReference>
<keyword evidence="6" id="KW-1185">Reference proteome</keyword>
<dbReference type="PANTHER" id="PTHR10728:SF39">
    <property type="entry name" value="CYTOSOLIC PHOSPHOLIPASE A2 GAMMA"/>
    <property type="match status" value="1"/>
</dbReference>
<dbReference type="GO" id="GO:0005635">
    <property type="term" value="C:nuclear envelope"/>
    <property type="evidence" value="ECO:0007669"/>
    <property type="project" value="TreeGrafter"/>
</dbReference>
<dbReference type="GO" id="GO:0005654">
    <property type="term" value="C:nucleoplasm"/>
    <property type="evidence" value="ECO:0007669"/>
    <property type="project" value="TreeGrafter"/>
</dbReference>
<keyword evidence="3" id="KW-0442">Lipid degradation</keyword>
<dbReference type="Proteomes" id="UP000823561">
    <property type="component" value="Chromosome 7"/>
</dbReference>
<evidence type="ECO:0000313" key="6">
    <source>
        <dbReference type="Proteomes" id="UP000823561"/>
    </source>
</evidence>
<evidence type="ECO:0000256" key="2">
    <source>
        <dbReference type="ARBA" id="ARBA00023098"/>
    </source>
</evidence>
<evidence type="ECO:0000259" key="4">
    <source>
        <dbReference type="PROSITE" id="PS51210"/>
    </source>
</evidence>
<evidence type="ECO:0000256" key="3">
    <source>
        <dbReference type="PROSITE-ProRule" id="PRU00555"/>
    </source>
</evidence>
<dbReference type="PANTHER" id="PTHR10728">
    <property type="entry name" value="CYTOSOLIC PHOSPHOLIPASE A2"/>
    <property type="match status" value="1"/>
</dbReference>
<name>A0AAV6GZ26_9TELE</name>
<keyword evidence="2 3" id="KW-0443">Lipid metabolism</keyword>
<dbReference type="GO" id="GO:0005829">
    <property type="term" value="C:cytosol"/>
    <property type="evidence" value="ECO:0007669"/>
    <property type="project" value="TreeGrafter"/>
</dbReference>
<dbReference type="PROSITE" id="PS51210">
    <property type="entry name" value="PLA2C"/>
    <property type="match status" value="1"/>
</dbReference>
<dbReference type="InterPro" id="IPR002642">
    <property type="entry name" value="LysoPLipase_cat_dom"/>
</dbReference>
<keyword evidence="1 3" id="KW-0378">Hydrolase</keyword>
<feature type="domain" description="PLA2c" evidence="4">
    <location>
        <begin position="1"/>
        <end position="254"/>
    </location>
</feature>
<dbReference type="InterPro" id="IPR016035">
    <property type="entry name" value="Acyl_Trfase/lysoPLipase"/>
</dbReference>
<dbReference type="GO" id="GO:0047498">
    <property type="term" value="F:calcium-dependent phospholipase A2 activity"/>
    <property type="evidence" value="ECO:0007669"/>
    <property type="project" value="TreeGrafter"/>
</dbReference>
<proteinExistence type="predicted"/>
<organism evidence="5 6">
    <name type="scientific">Alosa alosa</name>
    <name type="common">allis shad</name>
    <dbReference type="NCBI Taxonomy" id="278164"/>
    <lineage>
        <taxon>Eukaryota</taxon>
        <taxon>Metazoa</taxon>
        <taxon>Chordata</taxon>
        <taxon>Craniata</taxon>
        <taxon>Vertebrata</taxon>
        <taxon>Euteleostomi</taxon>
        <taxon>Actinopterygii</taxon>
        <taxon>Neopterygii</taxon>
        <taxon>Teleostei</taxon>
        <taxon>Clupei</taxon>
        <taxon>Clupeiformes</taxon>
        <taxon>Clupeoidei</taxon>
        <taxon>Clupeidae</taxon>
        <taxon>Alosa</taxon>
    </lineage>
</organism>